<evidence type="ECO:0000313" key="2">
    <source>
        <dbReference type="Proteomes" id="UP000460650"/>
    </source>
</evidence>
<comment type="caution">
    <text evidence="1">The sequence shown here is derived from an EMBL/GenBank/DDBJ whole genome shotgun (WGS) entry which is preliminary data.</text>
</comment>
<protein>
    <submittedName>
        <fullName evidence="1">Uncharacterized protein</fullName>
    </submittedName>
</protein>
<gene>
    <name evidence="1" type="ORF">F9K94_17365</name>
</gene>
<dbReference type="Pfam" id="PF24175">
    <property type="entry name" value="SU10_adaptor"/>
    <property type="match status" value="1"/>
</dbReference>
<dbReference type="AlphaFoldDB" id="A0A7V7VT40"/>
<dbReference type="InterPro" id="IPR056209">
    <property type="entry name" value="SU10_adaptor"/>
</dbReference>
<dbReference type="EMBL" id="WBVY01000004">
    <property type="protein sequence ID" value="KAB2656269.1"/>
    <property type="molecule type" value="Genomic_DNA"/>
</dbReference>
<reference evidence="1 2" key="1">
    <citation type="submission" date="2019-09" db="EMBL/GenBank/DDBJ databases">
        <title>Taxonomic organization of the family Brucellaceae based on a phylogenomic approach.</title>
        <authorList>
            <person name="Leclercq S."/>
            <person name="Cloeckaert A."/>
            <person name="Zygmunt M.S."/>
        </authorList>
    </citation>
    <scope>NUCLEOTIDE SEQUENCE [LARGE SCALE GENOMIC DNA]</scope>
    <source>
        <strain evidence="1 2">TA93</strain>
    </source>
</reference>
<dbReference type="RefSeq" id="WP_151647214.1">
    <property type="nucleotide sequence ID" value="NZ_WBVY01000004.1"/>
</dbReference>
<name>A0A7V7VT40_9HYPH</name>
<organism evidence="1 2">
    <name type="scientific">Brucella tritici</name>
    <dbReference type="NCBI Taxonomy" id="94626"/>
    <lineage>
        <taxon>Bacteria</taxon>
        <taxon>Pseudomonadati</taxon>
        <taxon>Pseudomonadota</taxon>
        <taxon>Alphaproteobacteria</taxon>
        <taxon>Hyphomicrobiales</taxon>
        <taxon>Brucellaceae</taxon>
        <taxon>Brucella/Ochrobactrum group</taxon>
        <taxon>Brucella</taxon>
    </lineage>
</organism>
<evidence type="ECO:0000313" key="1">
    <source>
        <dbReference type="EMBL" id="KAB2656269.1"/>
    </source>
</evidence>
<sequence>MAKLSELMNRAARECRVKPPAAWVPATALTFEDMKDYLKDTCEELLQRLDWPNPVTIDLPIVGTGAENYNLPPDFLRVTRDELAVYEPTTTRRACIPITSNGAWSHLKQLGSAGGNRYYRIQGSDGAYKIGFYRPLEPNQRVIASYVTRNWNVSGTTFNNEWNIEEAECLFPADLVRLGVVWRFRRAKGMPYTDRLNEYEGRLSRLINDARGIRSISFGEPPSMRSPFDIPVPDFIPPA</sequence>
<proteinExistence type="predicted"/>
<accession>A0A7V7VT40</accession>
<dbReference type="Proteomes" id="UP000460650">
    <property type="component" value="Unassembled WGS sequence"/>
</dbReference>